<reference evidence="2" key="1">
    <citation type="submission" date="2020-02" db="EMBL/GenBank/DDBJ databases">
        <authorList>
            <person name="Enbody D E."/>
            <person name="Pettersson E M."/>
        </authorList>
    </citation>
    <scope>NUCLEOTIDE SEQUENCE [LARGE SCALE GENOMIC DNA]</scope>
</reference>
<keyword evidence="3" id="KW-1185">Reference proteome</keyword>
<reference evidence="2" key="2">
    <citation type="submission" date="2025-08" db="UniProtKB">
        <authorList>
            <consortium name="Ensembl"/>
        </authorList>
    </citation>
    <scope>IDENTIFICATION</scope>
</reference>
<proteinExistence type="predicted"/>
<organism evidence="2 3">
    <name type="scientific">Geospiza parvula</name>
    <name type="common">Small tree-finch</name>
    <name type="synonym">Camarhynchus parvulus</name>
    <dbReference type="NCBI Taxonomy" id="87175"/>
    <lineage>
        <taxon>Eukaryota</taxon>
        <taxon>Metazoa</taxon>
        <taxon>Chordata</taxon>
        <taxon>Craniata</taxon>
        <taxon>Vertebrata</taxon>
        <taxon>Euteleostomi</taxon>
        <taxon>Archelosauria</taxon>
        <taxon>Archosauria</taxon>
        <taxon>Dinosauria</taxon>
        <taxon>Saurischia</taxon>
        <taxon>Theropoda</taxon>
        <taxon>Coelurosauria</taxon>
        <taxon>Aves</taxon>
        <taxon>Neognathae</taxon>
        <taxon>Neoaves</taxon>
        <taxon>Telluraves</taxon>
        <taxon>Australaves</taxon>
        <taxon>Passeriformes</taxon>
        <taxon>Thraupidae</taxon>
        <taxon>Camarhynchus</taxon>
    </lineage>
</organism>
<feature type="region of interest" description="Disordered" evidence="1">
    <location>
        <begin position="22"/>
        <end position="53"/>
    </location>
</feature>
<dbReference type="Proteomes" id="UP000694382">
    <property type="component" value="Chromosome 27"/>
</dbReference>
<evidence type="ECO:0000313" key="2">
    <source>
        <dbReference type="Ensembl" id="ENSCPVP00000016696.1"/>
    </source>
</evidence>
<evidence type="ECO:0000256" key="1">
    <source>
        <dbReference type="SAM" id="MobiDB-lite"/>
    </source>
</evidence>
<accession>A0A8C3QB34</accession>
<evidence type="ECO:0000313" key="3">
    <source>
        <dbReference type="Proteomes" id="UP000694382"/>
    </source>
</evidence>
<name>A0A8C3QB34_GEOPR</name>
<sequence>MAKSFLICHIPLLSSEREFTLGGDKSNWPGRSSSNRSRWAPGKEPKQPPTHRKRGCVQLKAPWHFLRNIYLSHPCKCPRPGWMGLGQPIVPPGLRGIF</sequence>
<protein>
    <submittedName>
        <fullName evidence="2">Uncharacterized protein</fullName>
    </submittedName>
</protein>
<dbReference type="AlphaFoldDB" id="A0A8C3QB34"/>
<dbReference type="Ensembl" id="ENSCPVT00000017442.2">
    <property type="protein sequence ID" value="ENSCPVP00000016696.1"/>
    <property type="gene ID" value="ENSCPVG00000012212.2"/>
</dbReference>
<reference evidence="2" key="3">
    <citation type="submission" date="2025-09" db="UniProtKB">
        <authorList>
            <consortium name="Ensembl"/>
        </authorList>
    </citation>
    <scope>IDENTIFICATION</scope>
</reference>